<dbReference type="EnsemblMetazoa" id="AMEM008908-RA">
    <property type="protein sequence ID" value="AMEM008908-PA"/>
    <property type="gene ID" value="AMEM008908"/>
</dbReference>
<dbReference type="Proteomes" id="UP000075903">
    <property type="component" value="Unassembled WGS sequence"/>
</dbReference>
<reference evidence="1" key="1">
    <citation type="submission" date="2020-05" db="UniProtKB">
        <authorList>
            <consortium name="EnsemblMetazoa"/>
        </authorList>
    </citation>
    <scope>IDENTIFICATION</scope>
    <source>
        <strain evidence="1">MAF</strain>
    </source>
</reference>
<protein>
    <submittedName>
        <fullName evidence="1">Uncharacterized protein</fullName>
    </submittedName>
</protein>
<name>A0A182V4X5_ANOME</name>
<evidence type="ECO:0000313" key="1">
    <source>
        <dbReference type="EnsemblMetazoa" id="AMEM008908-PA"/>
    </source>
</evidence>
<organism evidence="1 2">
    <name type="scientific">Anopheles merus</name>
    <name type="common">Mosquito</name>
    <dbReference type="NCBI Taxonomy" id="30066"/>
    <lineage>
        <taxon>Eukaryota</taxon>
        <taxon>Metazoa</taxon>
        <taxon>Ecdysozoa</taxon>
        <taxon>Arthropoda</taxon>
        <taxon>Hexapoda</taxon>
        <taxon>Insecta</taxon>
        <taxon>Pterygota</taxon>
        <taxon>Neoptera</taxon>
        <taxon>Endopterygota</taxon>
        <taxon>Diptera</taxon>
        <taxon>Nematocera</taxon>
        <taxon>Culicoidea</taxon>
        <taxon>Culicidae</taxon>
        <taxon>Anophelinae</taxon>
        <taxon>Anopheles</taxon>
    </lineage>
</organism>
<dbReference type="AlphaFoldDB" id="A0A182V4X5"/>
<proteinExistence type="predicted"/>
<keyword evidence="2" id="KW-1185">Reference proteome</keyword>
<sequence length="177" mass="18503">MLEQQLQPGHGQLVATVAGNLPVLAGCAVARRLLAGAAGGGSGGDSSGGAATTIRSADRWPWPSRQHLRQNGLMSRIWGAVAGRSTTFIVRVAILVWKDGAASVISQLYLPLLCGSTFTSTSLAYNHAKQQQFESSSSGRSHSQMSVALVPTSTATGTCMWTLSSPSTLWDTEMRGG</sequence>
<dbReference type="VEuPathDB" id="VectorBase:AMEM008908"/>
<accession>A0A182V4X5</accession>
<evidence type="ECO:0000313" key="2">
    <source>
        <dbReference type="Proteomes" id="UP000075903"/>
    </source>
</evidence>